<dbReference type="AlphaFoldDB" id="A0A517NF06"/>
<dbReference type="Proteomes" id="UP000318538">
    <property type="component" value="Chromosome"/>
</dbReference>
<dbReference type="KEGG" id="rlc:K227x_41170"/>
<evidence type="ECO:0000313" key="2">
    <source>
        <dbReference type="Proteomes" id="UP000318538"/>
    </source>
</evidence>
<reference evidence="1 2" key="1">
    <citation type="submission" date="2019-02" db="EMBL/GenBank/DDBJ databases">
        <title>Deep-cultivation of Planctomycetes and their phenomic and genomic characterization uncovers novel biology.</title>
        <authorList>
            <person name="Wiegand S."/>
            <person name="Jogler M."/>
            <person name="Boedeker C."/>
            <person name="Pinto D."/>
            <person name="Vollmers J."/>
            <person name="Rivas-Marin E."/>
            <person name="Kohn T."/>
            <person name="Peeters S.H."/>
            <person name="Heuer A."/>
            <person name="Rast P."/>
            <person name="Oberbeckmann S."/>
            <person name="Bunk B."/>
            <person name="Jeske O."/>
            <person name="Meyerdierks A."/>
            <person name="Storesund J.E."/>
            <person name="Kallscheuer N."/>
            <person name="Luecker S."/>
            <person name="Lage O.M."/>
            <person name="Pohl T."/>
            <person name="Merkel B.J."/>
            <person name="Hornburger P."/>
            <person name="Mueller R.-W."/>
            <person name="Bruemmer F."/>
            <person name="Labrenz M."/>
            <person name="Spormann A.M."/>
            <person name="Op den Camp H."/>
            <person name="Overmann J."/>
            <person name="Amann R."/>
            <person name="Jetten M.S.M."/>
            <person name="Mascher T."/>
            <person name="Medema M.H."/>
            <person name="Devos D.P."/>
            <person name="Kaster A.-K."/>
            <person name="Ovreas L."/>
            <person name="Rohde M."/>
            <person name="Galperin M.Y."/>
            <person name="Jogler C."/>
        </authorList>
    </citation>
    <scope>NUCLEOTIDE SEQUENCE [LARGE SCALE GENOMIC DNA]</scope>
    <source>
        <strain evidence="1 2">K22_7</strain>
    </source>
</reference>
<organism evidence="1 2">
    <name type="scientific">Rubripirellula lacrimiformis</name>
    <dbReference type="NCBI Taxonomy" id="1930273"/>
    <lineage>
        <taxon>Bacteria</taxon>
        <taxon>Pseudomonadati</taxon>
        <taxon>Planctomycetota</taxon>
        <taxon>Planctomycetia</taxon>
        <taxon>Pirellulales</taxon>
        <taxon>Pirellulaceae</taxon>
        <taxon>Rubripirellula</taxon>
    </lineage>
</organism>
<protein>
    <submittedName>
        <fullName evidence="1">Uncharacterized protein</fullName>
    </submittedName>
</protein>
<gene>
    <name evidence="1" type="ORF">K227x_41170</name>
</gene>
<accession>A0A517NF06</accession>
<keyword evidence="2" id="KW-1185">Reference proteome</keyword>
<evidence type="ECO:0000313" key="1">
    <source>
        <dbReference type="EMBL" id="QDT05714.1"/>
    </source>
</evidence>
<sequence length="33" mass="3576">MITVPIRDRRNGIGENRGLISDSDIRHDGLAAG</sequence>
<dbReference type="EMBL" id="CP036525">
    <property type="protein sequence ID" value="QDT05714.1"/>
    <property type="molecule type" value="Genomic_DNA"/>
</dbReference>
<name>A0A517NF06_9BACT</name>
<proteinExistence type="predicted"/>